<dbReference type="FunFam" id="2.30.30.40:FF:000056">
    <property type="entry name" value="rho GTPase-activating protein 12 isoform X1"/>
    <property type="match status" value="1"/>
</dbReference>
<feature type="compositionally biased region" description="Polar residues" evidence="4">
    <location>
        <begin position="310"/>
        <end position="337"/>
    </location>
</feature>
<feature type="region of interest" description="Disordered" evidence="4">
    <location>
        <begin position="288"/>
        <end position="346"/>
    </location>
</feature>
<evidence type="ECO:0000259" key="8">
    <source>
        <dbReference type="PROSITE" id="PS50238"/>
    </source>
</evidence>
<protein>
    <recommendedName>
        <fullName evidence="11">Rho GTPase activating protein 12</fullName>
    </recommendedName>
</protein>
<dbReference type="InterPro" id="IPR000198">
    <property type="entry name" value="RhoGAP_dom"/>
</dbReference>
<dbReference type="Pfam" id="PF00397">
    <property type="entry name" value="WW"/>
    <property type="match status" value="1"/>
</dbReference>
<evidence type="ECO:0000256" key="2">
    <source>
        <dbReference type="ARBA" id="ARBA00022468"/>
    </source>
</evidence>
<dbReference type="Proteomes" id="UP000265100">
    <property type="component" value="Chromosome 9"/>
</dbReference>
<dbReference type="SMART" id="SM00324">
    <property type="entry name" value="RhoGAP"/>
    <property type="match status" value="1"/>
</dbReference>
<reference evidence="9" key="2">
    <citation type="submission" date="2025-08" db="UniProtKB">
        <authorList>
            <consortium name="Ensembl"/>
        </authorList>
    </citation>
    <scope>IDENTIFICATION</scope>
</reference>
<dbReference type="InterPro" id="IPR001849">
    <property type="entry name" value="PH_domain"/>
</dbReference>
<dbReference type="Gene3D" id="1.10.555.10">
    <property type="entry name" value="Rho GTPase activation protein"/>
    <property type="match status" value="1"/>
</dbReference>
<reference evidence="9" key="3">
    <citation type="submission" date="2025-09" db="UniProtKB">
        <authorList>
            <consortium name="Ensembl"/>
        </authorList>
    </citation>
    <scope>IDENTIFICATION</scope>
</reference>
<dbReference type="SUPFAM" id="SSF50729">
    <property type="entry name" value="PH domain-like"/>
    <property type="match status" value="1"/>
</dbReference>
<dbReference type="PROSITE" id="PS50238">
    <property type="entry name" value="RHOGAP"/>
    <property type="match status" value="1"/>
</dbReference>
<reference evidence="9" key="1">
    <citation type="submission" date="2018-05" db="EMBL/GenBank/DDBJ databases">
        <authorList>
            <person name="Datahose"/>
        </authorList>
    </citation>
    <scope>NUCLEOTIDE SEQUENCE</scope>
</reference>
<dbReference type="Gene3D" id="2.30.30.40">
    <property type="entry name" value="SH3 Domains"/>
    <property type="match status" value="1"/>
</dbReference>
<dbReference type="InterPro" id="IPR050729">
    <property type="entry name" value="Rho-GAP"/>
</dbReference>
<dbReference type="Gene3D" id="2.20.70.10">
    <property type="match status" value="2"/>
</dbReference>
<dbReference type="Pfam" id="PF00169">
    <property type="entry name" value="PH"/>
    <property type="match status" value="1"/>
</dbReference>
<dbReference type="InterPro" id="IPR001202">
    <property type="entry name" value="WW_dom"/>
</dbReference>
<dbReference type="InterPro" id="IPR001452">
    <property type="entry name" value="SH3_domain"/>
</dbReference>
<keyword evidence="2" id="KW-0343">GTPase activation</keyword>
<evidence type="ECO:0000259" key="7">
    <source>
        <dbReference type="PROSITE" id="PS50020"/>
    </source>
</evidence>
<feature type="domain" description="WW" evidence="7">
    <location>
        <begin position="262"/>
        <end position="295"/>
    </location>
</feature>
<evidence type="ECO:0000313" key="10">
    <source>
        <dbReference type="Proteomes" id="UP000265100"/>
    </source>
</evidence>
<evidence type="ECO:0000313" key="9">
    <source>
        <dbReference type="Ensembl" id="ENSACLP00000069621.1"/>
    </source>
</evidence>
<feature type="compositionally biased region" description="Low complexity" evidence="4">
    <location>
        <begin position="298"/>
        <end position="309"/>
    </location>
</feature>
<feature type="domain" description="SH3" evidence="5">
    <location>
        <begin position="11"/>
        <end position="73"/>
    </location>
</feature>
<feature type="compositionally biased region" description="Polar residues" evidence="4">
    <location>
        <begin position="177"/>
        <end position="195"/>
    </location>
</feature>
<dbReference type="CDD" id="cd04403">
    <property type="entry name" value="RhoGAP_ARHGAP27_15_12_9"/>
    <property type="match status" value="1"/>
</dbReference>
<dbReference type="GO" id="GO:0007165">
    <property type="term" value="P:signal transduction"/>
    <property type="evidence" value="ECO:0007669"/>
    <property type="project" value="InterPro"/>
</dbReference>
<dbReference type="InterPro" id="IPR008936">
    <property type="entry name" value="Rho_GTPase_activation_prot"/>
</dbReference>
<dbReference type="PROSITE" id="PS50003">
    <property type="entry name" value="PH_DOMAIN"/>
    <property type="match status" value="1"/>
</dbReference>
<evidence type="ECO:0000256" key="4">
    <source>
        <dbReference type="SAM" id="MobiDB-lite"/>
    </source>
</evidence>
<dbReference type="FunFam" id="1.10.555.10:FF:000003">
    <property type="entry name" value="Putative rho GTPase-activating protein 12"/>
    <property type="match status" value="1"/>
</dbReference>
<dbReference type="Gene3D" id="2.30.29.30">
    <property type="entry name" value="Pleckstrin-homology domain (PH domain)/Phosphotyrosine-binding domain (PTB)"/>
    <property type="match status" value="1"/>
</dbReference>
<dbReference type="PANTHER" id="PTHR23176">
    <property type="entry name" value="RHO/RAC/CDC GTPASE-ACTIVATING PROTEIN"/>
    <property type="match status" value="1"/>
</dbReference>
<dbReference type="Ensembl" id="ENSACLT00000091959.1">
    <property type="protein sequence ID" value="ENSACLP00000069621.1"/>
    <property type="gene ID" value="ENSACLG00000009770.2"/>
</dbReference>
<feature type="domain" description="PH" evidence="6">
    <location>
        <begin position="446"/>
        <end position="547"/>
    </location>
</feature>
<feature type="compositionally biased region" description="Polar residues" evidence="4">
    <location>
        <begin position="221"/>
        <end position="238"/>
    </location>
</feature>
<evidence type="ECO:0000256" key="1">
    <source>
        <dbReference type="ARBA" id="ARBA00022443"/>
    </source>
</evidence>
<dbReference type="CDD" id="cd00201">
    <property type="entry name" value="WW"/>
    <property type="match status" value="2"/>
</dbReference>
<dbReference type="InterPro" id="IPR036020">
    <property type="entry name" value="WW_dom_sf"/>
</dbReference>
<feature type="region of interest" description="Disordered" evidence="4">
    <location>
        <begin position="157"/>
        <end position="238"/>
    </location>
</feature>
<dbReference type="GO" id="GO:0005737">
    <property type="term" value="C:cytoplasm"/>
    <property type="evidence" value="ECO:0007669"/>
    <property type="project" value="TreeGrafter"/>
</dbReference>
<dbReference type="Pfam" id="PF00620">
    <property type="entry name" value="RhoGAP"/>
    <property type="match status" value="1"/>
</dbReference>
<dbReference type="SUPFAM" id="SSF48350">
    <property type="entry name" value="GTPase activation domain, GAP"/>
    <property type="match status" value="1"/>
</dbReference>
<feature type="domain" description="WW" evidence="7">
    <location>
        <begin position="358"/>
        <end position="391"/>
    </location>
</feature>
<dbReference type="GeneTree" id="ENSGT00950000182860"/>
<evidence type="ECO:0008006" key="11">
    <source>
        <dbReference type="Google" id="ProtNLM"/>
    </source>
</evidence>
<dbReference type="PANTHER" id="PTHR23176:SF107">
    <property type="entry name" value="RHO GTPASE-ACTIVATING PROTEIN 12"/>
    <property type="match status" value="1"/>
</dbReference>
<feature type="region of interest" description="Disordered" evidence="4">
    <location>
        <begin position="99"/>
        <end position="141"/>
    </location>
</feature>
<dbReference type="GO" id="GO:0005096">
    <property type="term" value="F:GTPase activator activity"/>
    <property type="evidence" value="ECO:0007669"/>
    <property type="project" value="UniProtKB-KW"/>
</dbReference>
<evidence type="ECO:0000259" key="5">
    <source>
        <dbReference type="PROSITE" id="PS50002"/>
    </source>
</evidence>
<dbReference type="AlphaFoldDB" id="A0AAX7UYH4"/>
<dbReference type="FunFam" id="2.30.29.30:FF:000100">
    <property type="entry name" value="Rho GTPase activating protein 12"/>
    <property type="match status" value="1"/>
</dbReference>
<feature type="compositionally biased region" description="Basic and acidic residues" evidence="4">
    <location>
        <begin position="288"/>
        <end position="297"/>
    </location>
</feature>
<evidence type="ECO:0000256" key="3">
    <source>
        <dbReference type="PROSITE-ProRule" id="PRU00192"/>
    </source>
</evidence>
<dbReference type="SUPFAM" id="SSF51045">
    <property type="entry name" value="WW domain"/>
    <property type="match status" value="2"/>
</dbReference>
<accession>A0AAX7UYH4</accession>
<dbReference type="CDD" id="cd12070">
    <property type="entry name" value="SH3_ARHGAP12"/>
    <property type="match status" value="1"/>
</dbReference>
<dbReference type="CDD" id="cd13233">
    <property type="entry name" value="PH_ARHGAP9-like"/>
    <property type="match status" value="1"/>
</dbReference>
<dbReference type="SUPFAM" id="SSF50044">
    <property type="entry name" value="SH3-domain"/>
    <property type="match status" value="1"/>
</dbReference>
<evidence type="ECO:0000259" key="6">
    <source>
        <dbReference type="PROSITE" id="PS50003"/>
    </source>
</evidence>
<dbReference type="PROSITE" id="PS50002">
    <property type="entry name" value="SH3"/>
    <property type="match status" value="1"/>
</dbReference>
<dbReference type="InterPro" id="IPR011993">
    <property type="entry name" value="PH-like_dom_sf"/>
</dbReference>
<dbReference type="SMART" id="SM00233">
    <property type="entry name" value="PH"/>
    <property type="match status" value="1"/>
</dbReference>
<dbReference type="PROSITE" id="PS50020">
    <property type="entry name" value="WW_DOMAIN_2"/>
    <property type="match status" value="2"/>
</dbReference>
<sequence length="820" mass="92079">MADREGLPIAPGQVYIEVEYDYEYKAKDKMVAIRQGECYMLVKKTNEDWWQVRKDEGAKAFYVPAQYVREVRRALMPPQKPTLRAKPAVLDICRASNENLNRPQPEMSSFGRPSPSSTPSPSSDRVTPPALPKDANQNVGSPHHCKLVAELVLLHNNNNHHHPNNSTLPRTRADSPTPKSGNNHKSPDGSKTSPLSELPGEELNKLRNDSESGDELSSSSTEHMQTTSPTSQGRSDSPVYTNLQELKISQSSLPPVPSGSPIHILGDWETHKDLSGRHFYYNRATGERTWKPPRTRDTSSSTSSARGDSQCTAESEPLSSEENCHSTHSSQSDSQYGSPPRGWSEELDEHGHTLYVSEYTQEKWIKHVDEQGRPYYYSADGSRSEWELPKVRLHDELGCPCALSSLFTSDIHHLMQVPSCDNDKSCRITSPGTTPSEKCGVLNVTKITENGKKVRKNWTSSWTVLQGSSLLFAKGQGGSTSWFGSNQSKPEFTVDLRGGTVEWASKDKSSKKHVIELKTRQGTELLIQSEIDSVISDWYRALTETINTHVSGGHIICECPCATEWTFSVFAKEMHSHGACLPTAMKNSVSMDSSDQKKTRMKLKKFLTRRPTYQAVRDKGYIKDQVFGCSLTSLCQRENTSVPNFVTMCIDHVENTGLNIDGLYRVSGNLAVIQKLRFAVNHDEKVDLNDSKWEDIHVTTGALKMFFRELPEPLFSYGSFNDFVNAIKCSDYKQRVNSIKDLIKKLPKPNHDTMQILFKHLRRVVDHGEANRMTTQSVAIVFGPTLLRPETETGNIAVHMVYQNQIVELILLEYESIFGR</sequence>
<dbReference type="SMART" id="SM00456">
    <property type="entry name" value="WW"/>
    <property type="match status" value="2"/>
</dbReference>
<organism evidence="9 10">
    <name type="scientific">Astatotilapia calliptera</name>
    <name type="common">Eastern happy</name>
    <name type="synonym">Chromis callipterus</name>
    <dbReference type="NCBI Taxonomy" id="8154"/>
    <lineage>
        <taxon>Eukaryota</taxon>
        <taxon>Metazoa</taxon>
        <taxon>Chordata</taxon>
        <taxon>Craniata</taxon>
        <taxon>Vertebrata</taxon>
        <taxon>Euteleostomi</taxon>
        <taxon>Actinopterygii</taxon>
        <taxon>Neopterygii</taxon>
        <taxon>Teleostei</taxon>
        <taxon>Neoteleostei</taxon>
        <taxon>Acanthomorphata</taxon>
        <taxon>Ovalentaria</taxon>
        <taxon>Cichlomorphae</taxon>
        <taxon>Cichliformes</taxon>
        <taxon>Cichlidae</taxon>
        <taxon>African cichlids</taxon>
        <taxon>Pseudocrenilabrinae</taxon>
        <taxon>Haplochromini</taxon>
        <taxon>Astatotilapia</taxon>
    </lineage>
</organism>
<name>A0AAX7UYH4_ASTCA</name>
<dbReference type="Pfam" id="PF16618">
    <property type="entry name" value="SH3-WW_linker"/>
    <property type="match status" value="1"/>
</dbReference>
<feature type="domain" description="Rho-GAP" evidence="8">
    <location>
        <begin position="629"/>
        <end position="818"/>
    </location>
</feature>
<dbReference type="InterPro" id="IPR036028">
    <property type="entry name" value="SH3-like_dom_sf"/>
</dbReference>
<proteinExistence type="predicted"/>
<keyword evidence="10" id="KW-1185">Reference proteome</keyword>
<keyword evidence="1 3" id="KW-0728">SH3 domain</keyword>
<dbReference type="InterPro" id="IPR035491">
    <property type="entry name" value="ARHGAP12_SH3"/>
</dbReference>
<feature type="compositionally biased region" description="Low complexity" evidence="4">
    <location>
        <begin position="108"/>
        <end position="128"/>
    </location>
</feature>